<reference evidence="1" key="1">
    <citation type="submission" date="2012-05" db="EMBL/GenBank/DDBJ databases">
        <authorList>
            <person name="Krishnakumar V."/>
            <person name="Cheung F."/>
            <person name="Xiao Y."/>
            <person name="Chan A."/>
            <person name="Moskal W.A."/>
            <person name="Town C.D."/>
        </authorList>
    </citation>
    <scope>NUCLEOTIDE SEQUENCE</scope>
</reference>
<organism evidence="1">
    <name type="scientific">Medicago truncatula</name>
    <name type="common">Barrel medic</name>
    <name type="synonym">Medicago tribuloides</name>
    <dbReference type="NCBI Taxonomy" id="3880"/>
    <lineage>
        <taxon>Eukaryota</taxon>
        <taxon>Viridiplantae</taxon>
        <taxon>Streptophyta</taxon>
        <taxon>Embryophyta</taxon>
        <taxon>Tracheophyta</taxon>
        <taxon>Spermatophyta</taxon>
        <taxon>Magnoliopsida</taxon>
        <taxon>eudicotyledons</taxon>
        <taxon>Gunneridae</taxon>
        <taxon>Pentapetalae</taxon>
        <taxon>rosids</taxon>
        <taxon>fabids</taxon>
        <taxon>Fabales</taxon>
        <taxon>Fabaceae</taxon>
        <taxon>Papilionoideae</taxon>
        <taxon>50 kb inversion clade</taxon>
        <taxon>NPAAA clade</taxon>
        <taxon>Hologalegina</taxon>
        <taxon>IRL clade</taxon>
        <taxon>Trifolieae</taxon>
        <taxon>Medicago</taxon>
    </lineage>
</organism>
<evidence type="ECO:0000313" key="1">
    <source>
        <dbReference type="EMBL" id="AFK45728.1"/>
    </source>
</evidence>
<protein>
    <submittedName>
        <fullName evidence="1">Uncharacterized protein</fullName>
    </submittedName>
</protein>
<proteinExistence type="evidence at transcript level"/>
<dbReference type="AlphaFoldDB" id="I3SZN6"/>
<name>I3SZN6_MEDTR</name>
<accession>I3SZN6</accession>
<sequence>MYFFCLYLRSKRVYGEFEKKKGLKCNKGARDTWLRNHIILVCLVM</sequence>
<dbReference type="EMBL" id="BT145934">
    <property type="protein sequence ID" value="AFK45728.1"/>
    <property type="molecule type" value="mRNA"/>
</dbReference>